<evidence type="ECO:0000313" key="3">
    <source>
        <dbReference type="Proteomes" id="UP000631114"/>
    </source>
</evidence>
<accession>A0A835HR43</accession>
<dbReference type="PRINTS" id="PR00625">
    <property type="entry name" value="JDOMAIN"/>
</dbReference>
<dbReference type="PANTHER" id="PTHR45376">
    <property type="entry name" value="CHAPERONE DNAJ-DOMAIN SUPERFAMILY PROTEIN-RELATED"/>
    <property type="match status" value="1"/>
</dbReference>
<dbReference type="InterPro" id="IPR001623">
    <property type="entry name" value="DnaJ_domain"/>
</dbReference>
<dbReference type="AlphaFoldDB" id="A0A835HR43"/>
<organism evidence="2 3">
    <name type="scientific">Coptis chinensis</name>
    <dbReference type="NCBI Taxonomy" id="261450"/>
    <lineage>
        <taxon>Eukaryota</taxon>
        <taxon>Viridiplantae</taxon>
        <taxon>Streptophyta</taxon>
        <taxon>Embryophyta</taxon>
        <taxon>Tracheophyta</taxon>
        <taxon>Spermatophyta</taxon>
        <taxon>Magnoliopsida</taxon>
        <taxon>Ranunculales</taxon>
        <taxon>Ranunculaceae</taxon>
        <taxon>Coptidoideae</taxon>
        <taxon>Coptis</taxon>
    </lineage>
</organism>
<feature type="domain" description="J" evidence="1">
    <location>
        <begin position="222"/>
        <end position="305"/>
    </location>
</feature>
<evidence type="ECO:0000259" key="1">
    <source>
        <dbReference type="PROSITE" id="PS50076"/>
    </source>
</evidence>
<dbReference type="InterPro" id="IPR036869">
    <property type="entry name" value="J_dom_sf"/>
</dbReference>
<evidence type="ECO:0000313" key="2">
    <source>
        <dbReference type="EMBL" id="KAF9601588.1"/>
    </source>
</evidence>
<dbReference type="OrthoDB" id="10250354at2759"/>
<protein>
    <recommendedName>
        <fullName evidence="1">J domain-containing protein</fullName>
    </recommendedName>
</protein>
<dbReference type="EMBL" id="JADFTS010000006">
    <property type="protein sequence ID" value="KAF9601588.1"/>
    <property type="molecule type" value="Genomic_DNA"/>
</dbReference>
<dbReference type="Gene3D" id="1.10.287.110">
    <property type="entry name" value="DnaJ domain"/>
    <property type="match status" value="1"/>
</dbReference>
<dbReference type="PANTHER" id="PTHR45376:SF5">
    <property type="entry name" value="CHAPERONE DNAJ-DOMAIN SUPERFAMILY PROTEIN"/>
    <property type="match status" value="1"/>
</dbReference>
<name>A0A835HR43_9MAGN</name>
<comment type="caution">
    <text evidence="2">The sequence shown here is derived from an EMBL/GenBank/DDBJ whole genome shotgun (WGS) entry which is preliminary data.</text>
</comment>
<feature type="non-terminal residue" evidence="2">
    <location>
        <position position="305"/>
    </location>
</feature>
<gene>
    <name evidence="2" type="ORF">IFM89_020504</name>
</gene>
<dbReference type="SMART" id="SM00271">
    <property type="entry name" value="DnaJ"/>
    <property type="match status" value="1"/>
</dbReference>
<dbReference type="CDD" id="cd06257">
    <property type="entry name" value="DnaJ"/>
    <property type="match status" value="1"/>
</dbReference>
<proteinExistence type="predicted"/>
<dbReference type="Proteomes" id="UP000631114">
    <property type="component" value="Unassembled WGS sequence"/>
</dbReference>
<keyword evidence="3" id="KW-1185">Reference proteome</keyword>
<dbReference type="SUPFAM" id="SSF46565">
    <property type="entry name" value="Chaperone J-domain"/>
    <property type="match status" value="1"/>
</dbReference>
<sequence>TQEECNDLLRYANPEAILINLVVTQEEFNDLLRYANPEALLINLVVTQEELNDLLRYANPEALLINLVVTQEELNDLLRYANPEALLINLVVTQEELNDLPRHANPEVLLINLVVYEIRQRRADAKKALNDFIFSRGNRRRKKFCADSDEESDNVFRATFGNRCYTWSFRDWDEPSFQTSSAEFEWRDQSRWNKNRRRVWDSASDIDDDDVDDKSCIVGSYSDRMVLGLPPTGPLKIDFVKSTFRSLALKWHPDKHQGPSQVRLYFLCVLFICQDDRWHTIAQAEEKFKQCVNAYKALCNALPSK</sequence>
<reference evidence="2 3" key="1">
    <citation type="submission" date="2020-10" db="EMBL/GenBank/DDBJ databases">
        <title>The Coptis chinensis genome and diversification of protoberbering-type alkaloids.</title>
        <authorList>
            <person name="Wang B."/>
            <person name="Shu S."/>
            <person name="Song C."/>
            <person name="Liu Y."/>
        </authorList>
    </citation>
    <scope>NUCLEOTIDE SEQUENCE [LARGE SCALE GENOMIC DNA]</scope>
    <source>
        <strain evidence="2">HL-2020</strain>
        <tissue evidence="2">Leaf</tissue>
    </source>
</reference>
<dbReference type="PROSITE" id="PS50076">
    <property type="entry name" value="DNAJ_2"/>
    <property type="match status" value="1"/>
</dbReference>